<proteinExistence type="predicted"/>
<dbReference type="AlphaFoldDB" id="A0A1H5MZ92"/>
<evidence type="ECO:0000313" key="1">
    <source>
        <dbReference type="EMBL" id="SEE93951.1"/>
    </source>
</evidence>
<name>A0A1H5MZ92_9PSED</name>
<protein>
    <submittedName>
        <fullName evidence="1">Uncharacterized protein</fullName>
    </submittedName>
</protein>
<sequence>MGNDQTRRAIELAISRITKGRPKQVQLSRKLSIASVAEEAGISNATIHNRYPDLAELIRQKTNKESREKLVKKEKALQGADLLIKELRDILAERDADLKRIAIVNLRLCTEKKALQEQNALLAKENKQLEGVNRDLLFKINSPRSQVKSIR</sequence>
<dbReference type="RefSeq" id="WP_077750517.1">
    <property type="nucleotide sequence ID" value="NZ_FNTY01000002.1"/>
</dbReference>
<dbReference type="Gene3D" id="1.10.357.10">
    <property type="entry name" value="Tetracycline Repressor, domain 2"/>
    <property type="match status" value="1"/>
</dbReference>
<gene>
    <name evidence="1" type="ORF">SAMN04490194_5238</name>
</gene>
<reference evidence="1 2" key="1">
    <citation type="submission" date="2016-10" db="EMBL/GenBank/DDBJ databases">
        <authorList>
            <person name="de Groot N.N."/>
        </authorList>
    </citation>
    <scope>NUCLEOTIDE SEQUENCE [LARGE SCALE GENOMIC DNA]</scope>
    <source>
        <strain evidence="1 2">BS3662</strain>
    </source>
</reference>
<organism evidence="1 2">
    <name type="scientific">Pseudomonas migulae</name>
    <dbReference type="NCBI Taxonomy" id="78543"/>
    <lineage>
        <taxon>Bacteria</taxon>
        <taxon>Pseudomonadati</taxon>
        <taxon>Pseudomonadota</taxon>
        <taxon>Gammaproteobacteria</taxon>
        <taxon>Pseudomonadales</taxon>
        <taxon>Pseudomonadaceae</taxon>
        <taxon>Pseudomonas</taxon>
    </lineage>
</organism>
<dbReference type="EMBL" id="FNTY01000002">
    <property type="protein sequence ID" value="SEE93951.1"/>
    <property type="molecule type" value="Genomic_DNA"/>
</dbReference>
<dbReference type="Proteomes" id="UP000198985">
    <property type="component" value="Unassembled WGS sequence"/>
</dbReference>
<evidence type="ECO:0000313" key="2">
    <source>
        <dbReference type="Proteomes" id="UP000198985"/>
    </source>
</evidence>
<accession>A0A1H5MZ92</accession>